<dbReference type="OrthoDB" id="5825388at2"/>
<accession>A0A964WVZ7</accession>
<gene>
    <name evidence="3" type="ORF">E4O86_21785</name>
</gene>
<keyword evidence="1" id="KW-1133">Transmembrane helix</keyword>
<feature type="transmembrane region" description="Helical" evidence="1">
    <location>
        <begin position="38"/>
        <end position="61"/>
    </location>
</feature>
<dbReference type="PANTHER" id="PTHR30373:SF8">
    <property type="entry name" value="BLL7265 PROTEIN"/>
    <property type="match status" value="1"/>
</dbReference>
<dbReference type="Gene3D" id="3.10.310.50">
    <property type="match status" value="1"/>
</dbReference>
<organism evidence="3 4">
    <name type="scientific">Propylenella binzhouense</name>
    <dbReference type="NCBI Taxonomy" id="2555902"/>
    <lineage>
        <taxon>Bacteria</taxon>
        <taxon>Pseudomonadati</taxon>
        <taxon>Pseudomonadota</taxon>
        <taxon>Alphaproteobacteria</taxon>
        <taxon>Hyphomicrobiales</taxon>
        <taxon>Propylenellaceae</taxon>
        <taxon>Propylenella</taxon>
    </lineage>
</organism>
<dbReference type="PANTHER" id="PTHR30373">
    <property type="entry name" value="UPF0603 PROTEIN YGCG"/>
    <property type="match status" value="1"/>
</dbReference>
<sequence length="205" mass="21772">MAVLDPAEHGRIAAAIRAAEATTDGEIFAVLASESDSYVFIAVMWAALAALLGGILTVLVVRDLASVSLVIGQAVAFLVLCGLSAVPKIRMWIVPRAVQEARAQRHAMEQFLAHNLHATADRTGVLVFVSLRERYAAIIADKNINDRVGPAVWQATVDDLTKAIARGAVADGFVAAIEAAGKVLSEHFPRTGAAENELPDRLVEI</sequence>
<evidence type="ECO:0000313" key="3">
    <source>
        <dbReference type="EMBL" id="MYZ50345.1"/>
    </source>
</evidence>
<dbReference type="InterPro" id="IPR007621">
    <property type="entry name" value="TPM_dom"/>
</dbReference>
<feature type="domain" description="TPM" evidence="2">
    <location>
        <begin position="89"/>
        <end position="182"/>
    </location>
</feature>
<dbReference type="AlphaFoldDB" id="A0A964WVZ7"/>
<feature type="transmembrane region" description="Helical" evidence="1">
    <location>
        <begin position="67"/>
        <end position="86"/>
    </location>
</feature>
<evidence type="ECO:0000313" key="4">
    <source>
        <dbReference type="Proteomes" id="UP000773614"/>
    </source>
</evidence>
<keyword evidence="4" id="KW-1185">Reference proteome</keyword>
<dbReference type="Pfam" id="PF04536">
    <property type="entry name" value="TPM_phosphatase"/>
    <property type="match status" value="1"/>
</dbReference>
<evidence type="ECO:0000256" key="1">
    <source>
        <dbReference type="SAM" id="Phobius"/>
    </source>
</evidence>
<dbReference type="Proteomes" id="UP000773614">
    <property type="component" value="Unassembled WGS sequence"/>
</dbReference>
<reference evidence="3" key="1">
    <citation type="submission" date="2019-03" db="EMBL/GenBank/DDBJ databases">
        <title>Afifella sp. nov., isolated from activated sludge.</title>
        <authorList>
            <person name="Li Q."/>
            <person name="Liu Y."/>
        </authorList>
    </citation>
    <scope>NUCLEOTIDE SEQUENCE</scope>
    <source>
        <strain evidence="3">L72</strain>
    </source>
</reference>
<dbReference type="RefSeq" id="WP_161142668.1">
    <property type="nucleotide sequence ID" value="NZ_SPKJ01000154.1"/>
</dbReference>
<protein>
    <recommendedName>
        <fullName evidence="2">TPM domain-containing protein</fullName>
    </recommendedName>
</protein>
<keyword evidence="1" id="KW-0812">Transmembrane</keyword>
<name>A0A964WVZ7_9HYPH</name>
<dbReference type="EMBL" id="SPKJ01000154">
    <property type="protein sequence ID" value="MYZ50345.1"/>
    <property type="molecule type" value="Genomic_DNA"/>
</dbReference>
<comment type="caution">
    <text evidence="3">The sequence shown here is derived from an EMBL/GenBank/DDBJ whole genome shotgun (WGS) entry which is preliminary data.</text>
</comment>
<evidence type="ECO:0000259" key="2">
    <source>
        <dbReference type="Pfam" id="PF04536"/>
    </source>
</evidence>
<proteinExistence type="predicted"/>
<keyword evidence="1" id="KW-0472">Membrane</keyword>